<dbReference type="Proteomes" id="UP000639643">
    <property type="component" value="Unassembled WGS sequence"/>
</dbReference>
<dbReference type="EMBL" id="WIGM01000247">
    <property type="protein sequence ID" value="KAF6832001.1"/>
    <property type="molecule type" value="Genomic_DNA"/>
</dbReference>
<dbReference type="OrthoDB" id="5365869at2759"/>
<name>A0A8H6KJM7_9PEZI</name>
<evidence type="ECO:0000313" key="2">
    <source>
        <dbReference type="Proteomes" id="UP000639643"/>
    </source>
</evidence>
<accession>A0A8H6KJM7</accession>
<proteinExistence type="predicted"/>
<sequence>MIVKMLDDEVNDPADTLKQTTTMKSIIALALAALAAASPVAQSQEETRAVDPLIAGYWSCSIPTNAVYTKVQSVFNVCGSGAKPQYWVVYPSDNLSSCRPPPQGSNFVFTQVRLVFNTCNLGKNANIYTLRAPVAGLESCSQPPTQSGLAVLSVRPVWGQCNTLNTGAPLYKLVTPVANNEYCFYPGDWTYNSVRTTQSCNIINADAPLYKVVKLATGVTSCAVPPGWTFSKAVSVRTCSVQGTQTSLYTLKRL</sequence>
<evidence type="ECO:0000313" key="1">
    <source>
        <dbReference type="EMBL" id="KAF6832001.1"/>
    </source>
</evidence>
<organism evidence="1 2">
    <name type="scientific">Colletotrichum musicola</name>
    <dbReference type="NCBI Taxonomy" id="2175873"/>
    <lineage>
        <taxon>Eukaryota</taxon>
        <taxon>Fungi</taxon>
        <taxon>Dikarya</taxon>
        <taxon>Ascomycota</taxon>
        <taxon>Pezizomycotina</taxon>
        <taxon>Sordariomycetes</taxon>
        <taxon>Hypocreomycetidae</taxon>
        <taxon>Glomerellales</taxon>
        <taxon>Glomerellaceae</taxon>
        <taxon>Colletotrichum</taxon>
        <taxon>Colletotrichum orchidearum species complex</taxon>
    </lineage>
</organism>
<dbReference type="AlphaFoldDB" id="A0A8H6KJM7"/>
<keyword evidence="2" id="KW-1185">Reference proteome</keyword>
<comment type="caution">
    <text evidence="1">The sequence shown here is derived from an EMBL/GenBank/DDBJ whole genome shotgun (WGS) entry which is preliminary data.</text>
</comment>
<reference evidence="1" key="1">
    <citation type="journal article" date="2020" name="Phytopathology">
        <title>Genome Sequence Resources of Colletotrichum truncatum, C. plurivorum, C. musicola, and C. sojae: Four Species Pathogenic to Soybean (Glycine max).</title>
        <authorList>
            <person name="Rogerio F."/>
            <person name="Boufleur T.R."/>
            <person name="Ciampi-Guillardi M."/>
            <person name="Sukno S.A."/>
            <person name="Thon M.R."/>
            <person name="Massola Junior N.S."/>
            <person name="Baroncelli R."/>
        </authorList>
    </citation>
    <scope>NUCLEOTIDE SEQUENCE</scope>
    <source>
        <strain evidence="1">LFN0074</strain>
    </source>
</reference>
<gene>
    <name evidence="1" type="ORF">CMUS01_07118</name>
</gene>
<protein>
    <submittedName>
        <fullName evidence="1">Uncharacterized protein</fullName>
    </submittedName>
</protein>